<dbReference type="PROSITE" id="PS50943">
    <property type="entry name" value="HTH_CROC1"/>
    <property type="match status" value="1"/>
</dbReference>
<dbReference type="CDD" id="cd00093">
    <property type="entry name" value="HTH_XRE"/>
    <property type="match status" value="1"/>
</dbReference>
<dbReference type="GO" id="GO:0003700">
    <property type="term" value="F:DNA-binding transcription factor activity"/>
    <property type="evidence" value="ECO:0007669"/>
    <property type="project" value="TreeGrafter"/>
</dbReference>
<evidence type="ECO:0000313" key="4">
    <source>
        <dbReference type="Proteomes" id="UP000034406"/>
    </source>
</evidence>
<evidence type="ECO:0000313" key="3">
    <source>
        <dbReference type="EMBL" id="KKQ71058.1"/>
    </source>
</evidence>
<evidence type="ECO:0000259" key="2">
    <source>
        <dbReference type="PROSITE" id="PS50943"/>
    </source>
</evidence>
<organism evidence="3 4">
    <name type="scientific">Candidatus Shapirobacteria bacterium GW2011_GWE2_38_30</name>
    <dbReference type="NCBI Taxonomy" id="1618490"/>
    <lineage>
        <taxon>Bacteria</taxon>
        <taxon>Candidatus Shapironibacteriota</taxon>
    </lineage>
</organism>
<evidence type="ECO:0000256" key="1">
    <source>
        <dbReference type="ARBA" id="ARBA00023125"/>
    </source>
</evidence>
<dbReference type="InterPro" id="IPR025272">
    <property type="entry name" value="SocA_Panacea"/>
</dbReference>
<dbReference type="Proteomes" id="UP000034406">
    <property type="component" value="Unassembled WGS sequence"/>
</dbReference>
<dbReference type="InterPro" id="IPR001387">
    <property type="entry name" value="Cro/C1-type_HTH"/>
</dbReference>
<feature type="domain" description="HTH cro/C1-type" evidence="2">
    <location>
        <begin position="7"/>
        <end position="62"/>
    </location>
</feature>
<dbReference type="Pfam" id="PF01381">
    <property type="entry name" value="HTH_3"/>
    <property type="match status" value="1"/>
</dbReference>
<dbReference type="STRING" id="1618490.US90_C0004G0010"/>
<dbReference type="InterPro" id="IPR050807">
    <property type="entry name" value="TransReg_Diox_bact_type"/>
</dbReference>
<dbReference type="GO" id="GO:0005829">
    <property type="term" value="C:cytosol"/>
    <property type="evidence" value="ECO:0007669"/>
    <property type="project" value="TreeGrafter"/>
</dbReference>
<keyword evidence="1" id="KW-0238">DNA-binding</keyword>
<comment type="caution">
    <text evidence="3">The sequence shown here is derived from an EMBL/GenBank/DDBJ whole genome shotgun (WGS) entry which is preliminary data.</text>
</comment>
<dbReference type="PANTHER" id="PTHR46797:SF1">
    <property type="entry name" value="METHYLPHOSPHONATE SYNTHASE"/>
    <property type="match status" value="1"/>
</dbReference>
<dbReference type="InterPro" id="IPR010982">
    <property type="entry name" value="Lambda_DNA-bd_dom_sf"/>
</dbReference>
<dbReference type="EMBL" id="LBUT01000004">
    <property type="protein sequence ID" value="KKQ71058.1"/>
    <property type="molecule type" value="Genomic_DNA"/>
</dbReference>
<name>A0A0G0JU65_9BACT</name>
<protein>
    <submittedName>
        <fullName evidence="3">Helix-turn-helix domain protein</fullName>
    </submittedName>
</protein>
<accession>A0A0G0JU65</accession>
<dbReference type="Gene3D" id="1.10.260.40">
    <property type="entry name" value="lambda repressor-like DNA-binding domains"/>
    <property type="match status" value="1"/>
</dbReference>
<dbReference type="AlphaFoldDB" id="A0A0G0JU65"/>
<gene>
    <name evidence="3" type="ORF">US90_C0004G0010</name>
</gene>
<reference evidence="3 4" key="1">
    <citation type="journal article" date="2015" name="Nature">
        <title>rRNA introns, odd ribosomes, and small enigmatic genomes across a large radiation of phyla.</title>
        <authorList>
            <person name="Brown C.T."/>
            <person name="Hug L.A."/>
            <person name="Thomas B.C."/>
            <person name="Sharon I."/>
            <person name="Castelle C.J."/>
            <person name="Singh A."/>
            <person name="Wilkins M.J."/>
            <person name="Williams K.H."/>
            <person name="Banfield J.F."/>
        </authorList>
    </citation>
    <scope>NUCLEOTIDE SEQUENCE [LARGE SCALE GENOMIC DNA]</scope>
</reference>
<sequence length="226" mass="26250">MINQDFLSRIRRKNNWTQEDMAKIIGVSRPTFIALEKGIGSPTLDQIKKLADKLGCESQDILSEDIVDEEKYREVLLETIRYGAATDGKITKTKLAKLIYLNDFAWYYQHLESMTGAKYRRLKLGPVPNIYFSKVEELINEGVLNLEIKKDGSQMISLSRAGQMLKPNLLKTEEKKLIKNISQKWQGKRTEEIVKFTHEQLPYKICRDGEVIPYELITQQDPEYVY</sequence>
<dbReference type="Pfam" id="PF13274">
    <property type="entry name" value="SocA_Panacea"/>
    <property type="match status" value="1"/>
</dbReference>
<dbReference type="GO" id="GO:0003677">
    <property type="term" value="F:DNA binding"/>
    <property type="evidence" value="ECO:0007669"/>
    <property type="project" value="UniProtKB-KW"/>
</dbReference>
<proteinExistence type="predicted"/>
<dbReference type="PANTHER" id="PTHR46797">
    <property type="entry name" value="HTH-TYPE TRANSCRIPTIONAL REGULATOR"/>
    <property type="match status" value="1"/>
</dbReference>
<dbReference type="SUPFAM" id="SSF47413">
    <property type="entry name" value="lambda repressor-like DNA-binding domains"/>
    <property type="match status" value="1"/>
</dbReference>
<dbReference type="SMART" id="SM00530">
    <property type="entry name" value="HTH_XRE"/>
    <property type="match status" value="1"/>
</dbReference>